<dbReference type="SUPFAM" id="SSF54843">
    <property type="entry name" value="Ribosomal protein L22"/>
    <property type="match status" value="1"/>
</dbReference>
<keyword evidence="2 4" id="KW-0689">Ribosomal protein</keyword>
<dbReference type="InterPro" id="IPR047867">
    <property type="entry name" value="Ribosomal_uL22_bac/org-type"/>
</dbReference>
<dbReference type="PANTHER" id="PTHR13501:SF8">
    <property type="entry name" value="LARGE RIBOSOMAL SUBUNIT PROTEIN UL22M"/>
    <property type="match status" value="1"/>
</dbReference>
<dbReference type="GO" id="GO:0003735">
    <property type="term" value="F:structural constituent of ribosome"/>
    <property type="evidence" value="ECO:0007669"/>
    <property type="project" value="InterPro"/>
</dbReference>
<reference evidence="5" key="1">
    <citation type="submission" date="2022-10" db="EMBL/GenBank/DDBJ databases">
        <authorList>
            <person name="Byrne P K."/>
        </authorList>
    </citation>
    <scope>NUCLEOTIDE SEQUENCE</scope>
    <source>
        <strain evidence="5">IFO1815</strain>
    </source>
</reference>
<dbReference type="PANTHER" id="PTHR13501">
    <property type="entry name" value="CHLOROPLAST 50S RIBOSOMAL PROTEIN L22-RELATED"/>
    <property type="match status" value="1"/>
</dbReference>
<dbReference type="InterPro" id="IPR001063">
    <property type="entry name" value="Ribosomal_uL22"/>
</dbReference>
<dbReference type="Pfam" id="PF00237">
    <property type="entry name" value="Ribosomal_L22"/>
    <property type="match status" value="1"/>
</dbReference>
<evidence type="ECO:0008006" key="7">
    <source>
        <dbReference type="Google" id="ProtNLM"/>
    </source>
</evidence>
<dbReference type="GO" id="GO:0005762">
    <property type="term" value="C:mitochondrial large ribosomal subunit"/>
    <property type="evidence" value="ECO:0007669"/>
    <property type="project" value="TreeGrafter"/>
</dbReference>
<dbReference type="GO" id="GO:0006412">
    <property type="term" value="P:translation"/>
    <property type="evidence" value="ECO:0007669"/>
    <property type="project" value="InterPro"/>
</dbReference>
<comment type="similarity">
    <text evidence="1 4">Belongs to the universal ribosomal protein uL22 family.</text>
</comment>
<dbReference type="Gene3D" id="3.90.470.10">
    <property type="entry name" value="Ribosomal protein L22/L17"/>
    <property type="match status" value="1"/>
</dbReference>
<organism evidence="5 6">
    <name type="scientific">Saccharomyces mikatae IFO 1815</name>
    <dbReference type="NCBI Taxonomy" id="226126"/>
    <lineage>
        <taxon>Eukaryota</taxon>
        <taxon>Fungi</taxon>
        <taxon>Dikarya</taxon>
        <taxon>Ascomycota</taxon>
        <taxon>Saccharomycotina</taxon>
        <taxon>Saccharomycetes</taxon>
        <taxon>Saccharomycetales</taxon>
        <taxon>Saccharomycetaceae</taxon>
        <taxon>Saccharomyces</taxon>
    </lineage>
</organism>
<name>A0AA35NEU8_SACMI</name>
<keyword evidence="6" id="KW-1185">Reference proteome</keyword>
<dbReference type="InterPro" id="IPR036394">
    <property type="entry name" value="Ribosomal_uL22_sf"/>
</dbReference>
<dbReference type="Proteomes" id="UP001161438">
    <property type="component" value="Chromosome 14"/>
</dbReference>
<dbReference type="RefSeq" id="XP_056079059.1">
    <property type="nucleotide sequence ID" value="XM_056225218.1"/>
</dbReference>
<sequence length="338" mass="38575">MHFEREDFRIRHTKLRSKSRASTQSFFFLERMNFTTKVSQVGGISKVLLFPISRRWMHRTPICLNNSKGSLFGSITENTIKEKNSGDDDANSFSNRLAVASDSSGEAPGVDKDSITIENDKLLQQHIISLQQPEQLASQSLLSPLKREIYEANCKTNGGFYKKDTIVKLPNSNKRYKLNLTRKEVEVLEPSVYVQSYRIKSSMKKATLLLRLLGGLDVMKAISQCHFSNKKIAREVAELLQKGVKDGQKLGLEPDDLYISQIWTGSDGFWRKRVEFKARTRVGIISHPYIHVKCILKTKSVTKQRLAYEAHLKEQKRAPWVQLGDKPIRGVTGGVYKW</sequence>
<evidence type="ECO:0000256" key="2">
    <source>
        <dbReference type="ARBA" id="ARBA00022980"/>
    </source>
</evidence>
<proteinExistence type="inferred from homology"/>
<dbReference type="EMBL" id="OX365770">
    <property type="protein sequence ID" value="CAI4035939.1"/>
    <property type="molecule type" value="Genomic_DNA"/>
</dbReference>
<dbReference type="FunFam" id="3.90.470.10:FF:000022">
    <property type="entry name" value="Mitochondrial ribosomal protein"/>
    <property type="match status" value="1"/>
</dbReference>
<evidence type="ECO:0000256" key="4">
    <source>
        <dbReference type="RuleBase" id="RU004005"/>
    </source>
</evidence>
<dbReference type="AlphaFoldDB" id="A0AA35NEU8"/>
<keyword evidence="3 4" id="KW-0687">Ribonucleoprotein</keyword>
<evidence type="ECO:0000256" key="1">
    <source>
        <dbReference type="ARBA" id="ARBA00009451"/>
    </source>
</evidence>
<evidence type="ECO:0000313" key="6">
    <source>
        <dbReference type="Proteomes" id="UP001161438"/>
    </source>
</evidence>
<gene>
    <name evidence="5" type="primary">SMKI14G1480</name>
    <name evidence="5" type="ORF">SMKI_14G1480</name>
</gene>
<accession>A0AA35NEU8</accession>
<evidence type="ECO:0000256" key="3">
    <source>
        <dbReference type="ARBA" id="ARBA00023274"/>
    </source>
</evidence>
<protein>
    <recommendedName>
        <fullName evidence="7">Mrpl22p</fullName>
    </recommendedName>
</protein>
<dbReference type="GeneID" id="80920827"/>
<evidence type="ECO:0000313" key="5">
    <source>
        <dbReference type="EMBL" id="CAI4035939.1"/>
    </source>
</evidence>